<keyword evidence="1" id="KW-0032">Aminotransferase</keyword>
<dbReference type="InterPro" id="IPR036038">
    <property type="entry name" value="Aminotransferase-like"/>
</dbReference>
<sequence length="253" mass="27469">MTHIEINGVAATAEALAVPALTVYGHFTAMQVRDGRVRGLALHLERLDASTRELYGQGLDGERVRADVRHALAAAGTGDGAVRVYVYWPEGDERATLMVTVAKPQDMPRSPHRLLSVPYARDNAHIKHLGSFGQHHSRTLAHRAGYDEALLTTPDGLVTEGAITNIAFWDGTAVVWPDAPCLRGVTMALLEPLLPSVRRRTALADLPGFRAAFITNARGFAPVDRIDDIEFTVDAALMNTVAAAYDGLEWDLI</sequence>
<dbReference type="EMBL" id="VCLA01000111">
    <property type="protein sequence ID" value="MQT01139.1"/>
    <property type="molecule type" value="Genomic_DNA"/>
</dbReference>
<keyword evidence="2" id="KW-1185">Reference proteome</keyword>
<dbReference type="Pfam" id="PF01063">
    <property type="entry name" value="Aminotran_4"/>
    <property type="match status" value="1"/>
</dbReference>
<dbReference type="InterPro" id="IPR001544">
    <property type="entry name" value="Aminotrans_IV"/>
</dbReference>
<dbReference type="Proteomes" id="UP000419138">
    <property type="component" value="Unassembled WGS sequence"/>
</dbReference>
<reference evidence="1 2" key="1">
    <citation type="submission" date="2019-05" db="EMBL/GenBank/DDBJ databases">
        <title>Comparative genomics and metabolomics analyses of clavulanic acid producing Streptomyces species provides insight into specialized metabolism and evolution of beta-lactam biosynthetic gene clusters.</title>
        <authorList>
            <person name="Moore M.A."/>
            <person name="Cruz-Morales P."/>
            <person name="Barona Gomez F."/>
            <person name="Kapil T."/>
        </authorList>
    </citation>
    <scope>NUCLEOTIDE SEQUENCE [LARGE SCALE GENOMIC DNA]</scope>
    <source>
        <strain evidence="1 2">NRRL 5741</strain>
    </source>
</reference>
<keyword evidence="1" id="KW-0808">Transferase</keyword>
<proteinExistence type="predicted"/>
<dbReference type="RefSeq" id="WP_153522986.1">
    <property type="nucleotide sequence ID" value="NZ_JBEPDZ010000021.1"/>
</dbReference>
<dbReference type="OrthoDB" id="8912228at2"/>
<dbReference type="Gene3D" id="3.30.470.10">
    <property type="match status" value="1"/>
</dbReference>
<gene>
    <name evidence="1" type="ORF">FF041_13165</name>
</gene>
<evidence type="ECO:0000313" key="1">
    <source>
        <dbReference type="EMBL" id="MQT01139.1"/>
    </source>
</evidence>
<accession>A0A646KFT3</accession>
<dbReference type="NCBIfam" id="NF006734">
    <property type="entry name" value="PRK09266.1"/>
    <property type="match status" value="1"/>
</dbReference>
<dbReference type="Gene3D" id="3.20.10.10">
    <property type="entry name" value="D-amino Acid Aminotransferase, subunit A, domain 2"/>
    <property type="match status" value="1"/>
</dbReference>
<name>A0A646KFT3_STRJU</name>
<dbReference type="GO" id="GO:0008483">
    <property type="term" value="F:transaminase activity"/>
    <property type="evidence" value="ECO:0007669"/>
    <property type="project" value="UniProtKB-KW"/>
</dbReference>
<comment type="caution">
    <text evidence="1">The sequence shown here is derived from an EMBL/GenBank/DDBJ whole genome shotgun (WGS) entry which is preliminary data.</text>
</comment>
<dbReference type="InterPro" id="IPR043131">
    <property type="entry name" value="BCAT-like_N"/>
</dbReference>
<dbReference type="SUPFAM" id="SSF56752">
    <property type="entry name" value="D-aminoacid aminotransferase-like PLP-dependent enzymes"/>
    <property type="match status" value="1"/>
</dbReference>
<dbReference type="InterPro" id="IPR043132">
    <property type="entry name" value="BCAT-like_C"/>
</dbReference>
<dbReference type="AlphaFoldDB" id="A0A646KFT3"/>
<organism evidence="1 2">
    <name type="scientific">Streptomyces jumonjinensis</name>
    <dbReference type="NCBI Taxonomy" id="1945"/>
    <lineage>
        <taxon>Bacteria</taxon>
        <taxon>Bacillati</taxon>
        <taxon>Actinomycetota</taxon>
        <taxon>Actinomycetes</taxon>
        <taxon>Kitasatosporales</taxon>
        <taxon>Streptomycetaceae</taxon>
        <taxon>Streptomyces</taxon>
    </lineage>
</organism>
<evidence type="ECO:0000313" key="2">
    <source>
        <dbReference type="Proteomes" id="UP000419138"/>
    </source>
</evidence>
<protein>
    <submittedName>
        <fullName evidence="1">Class IV aminotransferase</fullName>
    </submittedName>
</protein>